<evidence type="ECO:0000259" key="3">
    <source>
        <dbReference type="PROSITE" id="PS51371"/>
    </source>
</evidence>
<feature type="domain" description="CBS" evidence="3">
    <location>
        <begin position="78"/>
        <end position="134"/>
    </location>
</feature>
<protein>
    <submittedName>
        <fullName evidence="4">CBS domain-containing protein</fullName>
    </submittedName>
</protein>
<dbReference type="RefSeq" id="WP_254093297.1">
    <property type="nucleotide sequence ID" value="NZ_JAHESC010000054.1"/>
</dbReference>
<dbReference type="PANTHER" id="PTHR43080">
    <property type="entry name" value="CBS DOMAIN-CONTAINING PROTEIN CBSX3, MITOCHONDRIAL"/>
    <property type="match status" value="1"/>
</dbReference>
<keyword evidence="5" id="KW-1185">Reference proteome</keyword>
<dbReference type="EMBL" id="JAHESC010000054">
    <property type="protein sequence ID" value="MBT1690078.1"/>
    <property type="molecule type" value="Genomic_DNA"/>
</dbReference>
<evidence type="ECO:0000313" key="4">
    <source>
        <dbReference type="EMBL" id="MBT1690078.1"/>
    </source>
</evidence>
<gene>
    <name evidence="4" type="ORF">KK078_26170</name>
</gene>
<dbReference type="Proteomes" id="UP001319180">
    <property type="component" value="Unassembled WGS sequence"/>
</dbReference>
<dbReference type="PROSITE" id="PS51371">
    <property type="entry name" value="CBS"/>
    <property type="match status" value="2"/>
</dbReference>
<dbReference type="InterPro" id="IPR051257">
    <property type="entry name" value="Diverse_CBS-Domain"/>
</dbReference>
<proteinExistence type="predicted"/>
<organism evidence="4 5">
    <name type="scientific">Dawidia soli</name>
    <dbReference type="NCBI Taxonomy" id="2782352"/>
    <lineage>
        <taxon>Bacteria</taxon>
        <taxon>Pseudomonadati</taxon>
        <taxon>Bacteroidota</taxon>
        <taxon>Cytophagia</taxon>
        <taxon>Cytophagales</taxon>
        <taxon>Chryseotaleaceae</taxon>
        <taxon>Dawidia</taxon>
    </lineage>
</organism>
<sequence>MGTVRNILQAKGHGVFSVEPAVTVYDAIELMSQKNIGGLIITDQRSEKLLGIFTERDYARRLILKGKSSKDTAIGEIMTENPITVSPDDSIESCMKLMTNRRIRHLPVCDGGKLTGMISIGDVVRFIIDEQRAIIEDLEQYITGHHQ</sequence>
<dbReference type="Gene3D" id="3.10.580.10">
    <property type="entry name" value="CBS-domain"/>
    <property type="match status" value="1"/>
</dbReference>
<dbReference type="SMART" id="SM00116">
    <property type="entry name" value="CBS"/>
    <property type="match status" value="2"/>
</dbReference>
<evidence type="ECO:0000256" key="1">
    <source>
        <dbReference type="ARBA" id="ARBA00023122"/>
    </source>
</evidence>
<dbReference type="PANTHER" id="PTHR43080:SF2">
    <property type="entry name" value="CBS DOMAIN-CONTAINING PROTEIN"/>
    <property type="match status" value="1"/>
</dbReference>
<evidence type="ECO:0000256" key="2">
    <source>
        <dbReference type="PROSITE-ProRule" id="PRU00703"/>
    </source>
</evidence>
<evidence type="ECO:0000313" key="5">
    <source>
        <dbReference type="Proteomes" id="UP001319180"/>
    </source>
</evidence>
<feature type="domain" description="CBS" evidence="3">
    <location>
        <begin position="9"/>
        <end position="69"/>
    </location>
</feature>
<dbReference type="AlphaFoldDB" id="A0AAP2DDL0"/>
<dbReference type="SUPFAM" id="SSF54631">
    <property type="entry name" value="CBS-domain pair"/>
    <property type="match status" value="1"/>
</dbReference>
<dbReference type="InterPro" id="IPR044725">
    <property type="entry name" value="CBSX3_CBS_dom"/>
</dbReference>
<dbReference type="Pfam" id="PF00571">
    <property type="entry name" value="CBS"/>
    <property type="match status" value="2"/>
</dbReference>
<accession>A0AAP2DDL0</accession>
<keyword evidence="1 2" id="KW-0129">CBS domain</keyword>
<name>A0AAP2DDL0_9BACT</name>
<comment type="caution">
    <text evidence="4">The sequence shown here is derived from an EMBL/GenBank/DDBJ whole genome shotgun (WGS) entry which is preliminary data.</text>
</comment>
<reference evidence="4 5" key="1">
    <citation type="submission" date="2021-05" db="EMBL/GenBank/DDBJ databases">
        <title>A Polyphasic approach of four new species of the genus Ohtaekwangia: Ohtaekwangia histidinii sp. nov., Ohtaekwangia cretensis sp. nov., Ohtaekwangia indiensis sp. nov., Ohtaekwangia reichenbachii sp. nov. from diverse environment.</title>
        <authorList>
            <person name="Octaviana S."/>
        </authorList>
    </citation>
    <scope>NUCLEOTIDE SEQUENCE [LARGE SCALE GENOMIC DNA]</scope>
    <source>
        <strain evidence="4 5">PWU37</strain>
    </source>
</reference>
<dbReference type="InterPro" id="IPR000644">
    <property type="entry name" value="CBS_dom"/>
</dbReference>
<dbReference type="CDD" id="cd04623">
    <property type="entry name" value="CBS_pair_bac_euk"/>
    <property type="match status" value="1"/>
</dbReference>
<dbReference type="InterPro" id="IPR046342">
    <property type="entry name" value="CBS_dom_sf"/>
</dbReference>